<dbReference type="RefSeq" id="WP_069002747.1">
    <property type="nucleotide sequence ID" value="NZ_LVJW01000006.1"/>
</dbReference>
<organism evidence="3 4">
    <name type="scientific">Candidatus Thiodiazotropha endoloripes</name>
    <dbReference type="NCBI Taxonomy" id="1818881"/>
    <lineage>
        <taxon>Bacteria</taxon>
        <taxon>Pseudomonadati</taxon>
        <taxon>Pseudomonadota</taxon>
        <taxon>Gammaproteobacteria</taxon>
        <taxon>Chromatiales</taxon>
        <taxon>Sedimenticolaceae</taxon>
        <taxon>Candidatus Thiodiazotropha</taxon>
    </lineage>
</organism>
<feature type="transmembrane region" description="Helical" evidence="1">
    <location>
        <begin position="6"/>
        <end position="33"/>
    </location>
</feature>
<dbReference type="InterPro" id="IPR025196">
    <property type="entry name" value="DUF4126"/>
</dbReference>
<dbReference type="Pfam" id="PF13548">
    <property type="entry name" value="DUF4126"/>
    <property type="match status" value="1"/>
</dbReference>
<sequence>METIDTLALVLGASWAAGINLYAAILVLGYLSLTGHVVLPPGLEALSDPLVLGVAGMMYFIEFFADKTPGVDSGWDAIHTFIRIPAGALLAAGAASGIDVSQSAELAAALVGGTVAAGSHFTKSGSRLLINTSPEPVTNWTASIAEDLAVIGALWAALNYPLAFLAMFIVFVALLIWLMPKLWRALKSLYQRISAFFNGTEKSTQTNMTEGRSETLKSLFHAASSADNGSHK</sequence>
<dbReference type="Proteomes" id="UP000094849">
    <property type="component" value="Unassembled WGS sequence"/>
</dbReference>
<keyword evidence="1" id="KW-0812">Transmembrane</keyword>
<gene>
    <name evidence="3" type="ORF">A3196_06145</name>
</gene>
<evidence type="ECO:0000259" key="2">
    <source>
        <dbReference type="Pfam" id="PF13548"/>
    </source>
</evidence>
<accession>A0A1E2UNT6</accession>
<evidence type="ECO:0000313" key="3">
    <source>
        <dbReference type="EMBL" id="ODB96377.1"/>
    </source>
</evidence>
<dbReference type="STRING" id="1818881.A3196_06145"/>
<dbReference type="OrthoDB" id="181455at2"/>
<feature type="domain" description="DUF4126" evidence="2">
    <location>
        <begin position="7"/>
        <end position="180"/>
    </location>
</feature>
<evidence type="ECO:0000256" key="1">
    <source>
        <dbReference type="SAM" id="Phobius"/>
    </source>
</evidence>
<keyword evidence="4" id="KW-1185">Reference proteome</keyword>
<keyword evidence="1" id="KW-0472">Membrane</keyword>
<feature type="transmembrane region" description="Helical" evidence="1">
    <location>
        <begin position="160"/>
        <end position="179"/>
    </location>
</feature>
<reference evidence="3 4" key="1">
    <citation type="submission" date="2016-03" db="EMBL/GenBank/DDBJ databases">
        <title>Chemosynthetic sulphur-oxidizing symbionts of marine invertebrate animals are capable of nitrogen fixation.</title>
        <authorList>
            <person name="Petersen J.M."/>
            <person name="Kemper A."/>
            <person name="Gruber-Vodicka H."/>
            <person name="Cardini U."/>
            <person name="Geest Mvander."/>
            <person name="Kleiner M."/>
            <person name="Bulgheresi S."/>
            <person name="Fussmann M."/>
            <person name="Herbold C."/>
            <person name="Seah B.K.B."/>
            <person name="Antony C.Paul."/>
            <person name="Liu D."/>
            <person name="Belitz A."/>
            <person name="Weber M."/>
        </authorList>
    </citation>
    <scope>NUCLEOTIDE SEQUENCE [LARGE SCALE GENOMIC DNA]</scope>
    <source>
        <strain evidence="3">G_D</strain>
    </source>
</reference>
<protein>
    <recommendedName>
        <fullName evidence="2">DUF4126 domain-containing protein</fullName>
    </recommendedName>
</protein>
<proteinExistence type="predicted"/>
<dbReference type="AlphaFoldDB" id="A0A1E2UNT6"/>
<comment type="caution">
    <text evidence="3">The sequence shown here is derived from an EMBL/GenBank/DDBJ whole genome shotgun (WGS) entry which is preliminary data.</text>
</comment>
<keyword evidence="1" id="KW-1133">Transmembrane helix</keyword>
<dbReference type="EMBL" id="LVJZ01000003">
    <property type="protein sequence ID" value="ODB96377.1"/>
    <property type="molecule type" value="Genomic_DNA"/>
</dbReference>
<name>A0A1E2UNT6_9GAMM</name>
<evidence type="ECO:0000313" key="4">
    <source>
        <dbReference type="Proteomes" id="UP000094849"/>
    </source>
</evidence>